<reference evidence="1" key="1">
    <citation type="submission" date="2022-10" db="EMBL/GenBank/DDBJ databases">
        <title>Determination and structural analysis of whole genome sequence of Sarocladium strictum F4-1.</title>
        <authorList>
            <person name="Hu L."/>
            <person name="Jiang Y."/>
        </authorList>
    </citation>
    <scope>NUCLEOTIDE SEQUENCE</scope>
    <source>
        <strain evidence="1">F4-1</strain>
    </source>
</reference>
<protein>
    <submittedName>
        <fullName evidence="1">Uncharacterized protein</fullName>
    </submittedName>
</protein>
<dbReference type="Proteomes" id="UP001175261">
    <property type="component" value="Unassembled WGS sequence"/>
</dbReference>
<evidence type="ECO:0000313" key="2">
    <source>
        <dbReference type="Proteomes" id="UP001175261"/>
    </source>
</evidence>
<gene>
    <name evidence="1" type="ORF">NLU13_4752</name>
</gene>
<proteinExistence type="predicted"/>
<comment type="caution">
    <text evidence="1">The sequence shown here is derived from an EMBL/GenBank/DDBJ whole genome shotgun (WGS) entry which is preliminary data.</text>
</comment>
<keyword evidence="2" id="KW-1185">Reference proteome</keyword>
<sequence length="118" mass="13825">MCFEVRTTMACGHHIISNICNPNHTDEQTCKDQRQRFIYDTCAGCDPEYKRSVLKQHHDQRHCRFMDLYLQAKKEGDTECMKALEQLMIMAAQDLRRENFKLSLTRGLGPVMWPETEG</sequence>
<dbReference type="EMBL" id="JAPDFR010000003">
    <property type="protein sequence ID" value="KAK0388509.1"/>
    <property type="molecule type" value="Genomic_DNA"/>
</dbReference>
<evidence type="ECO:0000313" key="1">
    <source>
        <dbReference type="EMBL" id="KAK0388509.1"/>
    </source>
</evidence>
<organism evidence="1 2">
    <name type="scientific">Sarocladium strictum</name>
    <name type="common">Black bundle disease fungus</name>
    <name type="synonym">Acremonium strictum</name>
    <dbReference type="NCBI Taxonomy" id="5046"/>
    <lineage>
        <taxon>Eukaryota</taxon>
        <taxon>Fungi</taxon>
        <taxon>Dikarya</taxon>
        <taxon>Ascomycota</taxon>
        <taxon>Pezizomycotina</taxon>
        <taxon>Sordariomycetes</taxon>
        <taxon>Hypocreomycetidae</taxon>
        <taxon>Hypocreales</taxon>
        <taxon>Sarocladiaceae</taxon>
        <taxon>Sarocladium</taxon>
    </lineage>
</organism>
<name>A0AA39GL67_SARSR</name>
<dbReference type="AlphaFoldDB" id="A0AA39GL67"/>
<accession>A0AA39GL67</accession>